<reference evidence="2" key="2">
    <citation type="journal article" date="2024" name="Plant">
        <title>Genomic evolution and insights into agronomic trait innovations of Sesamum species.</title>
        <authorList>
            <person name="Miao H."/>
            <person name="Wang L."/>
            <person name="Qu L."/>
            <person name="Liu H."/>
            <person name="Sun Y."/>
            <person name="Le M."/>
            <person name="Wang Q."/>
            <person name="Wei S."/>
            <person name="Zheng Y."/>
            <person name="Lin W."/>
            <person name="Duan Y."/>
            <person name="Cao H."/>
            <person name="Xiong S."/>
            <person name="Wang X."/>
            <person name="Wei L."/>
            <person name="Li C."/>
            <person name="Ma Q."/>
            <person name="Ju M."/>
            <person name="Zhao R."/>
            <person name="Li G."/>
            <person name="Mu C."/>
            <person name="Tian Q."/>
            <person name="Mei H."/>
            <person name="Zhang T."/>
            <person name="Gao T."/>
            <person name="Zhang H."/>
        </authorList>
    </citation>
    <scope>NUCLEOTIDE SEQUENCE</scope>
    <source>
        <strain evidence="2">3651</strain>
    </source>
</reference>
<organism evidence="2 3">
    <name type="scientific">Sesamum alatum</name>
    <dbReference type="NCBI Taxonomy" id="300844"/>
    <lineage>
        <taxon>Eukaryota</taxon>
        <taxon>Viridiplantae</taxon>
        <taxon>Streptophyta</taxon>
        <taxon>Embryophyta</taxon>
        <taxon>Tracheophyta</taxon>
        <taxon>Spermatophyta</taxon>
        <taxon>Magnoliopsida</taxon>
        <taxon>eudicotyledons</taxon>
        <taxon>Gunneridae</taxon>
        <taxon>Pentapetalae</taxon>
        <taxon>asterids</taxon>
        <taxon>lamiids</taxon>
        <taxon>Lamiales</taxon>
        <taxon>Pedaliaceae</taxon>
        <taxon>Sesamum</taxon>
    </lineage>
</organism>
<reference evidence="2" key="1">
    <citation type="submission" date="2020-06" db="EMBL/GenBank/DDBJ databases">
        <authorList>
            <person name="Li T."/>
            <person name="Hu X."/>
            <person name="Zhang T."/>
            <person name="Song X."/>
            <person name="Zhang H."/>
            <person name="Dai N."/>
            <person name="Sheng W."/>
            <person name="Hou X."/>
            <person name="Wei L."/>
        </authorList>
    </citation>
    <scope>NUCLEOTIDE SEQUENCE</scope>
    <source>
        <strain evidence="2">3651</strain>
        <tissue evidence="2">Leaf</tissue>
    </source>
</reference>
<evidence type="ECO:0000313" key="2">
    <source>
        <dbReference type="EMBL" id="KAK4418771.1"/>
    </source>
</evidence>
<protein>
    <submittedName>
        <fullName evidence="2">Uncharacterized protein</fullName>
    </submittedName>
</protein>
<gene>
    <name evidence="2" type="ORF">Salat_2289900</name>
</gene>
<feature type="region of interest" description="Disordered" evidence="1">
    <location>
        <begin position="121"/>
        <end position="141"/>
    </location>
</feature>
<dbReference type="Proteomes" id="UP001293254">
    <property type="component" value="Unassembled WGS sequence"/>
</dbReference>
<dbReference type="EMBL" id="JACGWO010000009">
    <property type="protein sequence ID" value="KAK4418771.1"/>
    <property type="molecule type" value="Genomic_DNA"/>
</dbReference>
<sequence length="256" mass="28163">MASSSSYGRDSPYLLGSLHICSSFSSLVKPLIPTRGLRLEEEIGRRLDVIMRSSLTSNIASQLYLALAQLSPFLVKLGRPILYAGLYMQCSKLDGSRKGRSLGELLVNGGFNSKLTRLLSSDKQRDHSHQSLPGCRLEQRPFSDVDSGDAFLDHEGVSDQDDGEEDPFCPKQENVSSLRLACSVWSVPWFLECQPQRGMPSTRALLTTNHSLAGRSGSAFQVRYPNRLLSSTGAWPLLLSYLLPCSSAPYCSSRSL</sequence>
<evidence type="ECO:0000256" key="1">
    <source>
        <dbReference type="SAM" id="MobiDB-lite"/>
    </source>
</evidence>
<comment type="caution">
    <text evidence="2">The sequence shown here is derived from an EMBL/GenBank/DDBJ whole genome shotgun (WGS) entry which is preliminary data.</text>
</comment>
<dbReference type="AlphaFoldDB" id="A0AAE1XW98"/>
<evidence type="ECO:0000313" key="3">
    <source>
        <dbReference type="Proteomes" id="UP001293254"/>
    </source>
</evidence>
<name>A0AAE1XW98_9LAMI</name>
<accession>A0AAE1XW98</accession>
<proteinExistence type="predicted"/>
<keyword evidence="3" id="KW-1185">Reference proteome</keyword>